<reference evidence="1" key="1">
    <citation type="submission" date="2022-06" db="EMBL/GenBank/DDBJ databases">
        <authorList>
            <person name="Legras J.-L."/>
            <person name="Devillers H."/>
            <person name="Grondin C."/>
        </authorList>
    </citation>
    <scope>NUCLEOTIDE SEQUENCE</scope>
    <source>
        <strain evidence="1">CLIB 1444</strain>
    </source>
</reference>
<proteinExistence type="predicted"/>
<protein>
    <submittedName>
        <fullName evidence="1">Uncharacterized protein</fullName>
    </submittedName>
</protein>
<sequence length="402" mass="46563">MKRDKLMNSGSIIQDLEGSNLGFGSHETFMNAINFETEITTISLLKIHILRLVLIFNWSLYAYFKEFYGFLVEFTQTLNIVYNILSINIFHVEKFIQLVAKLVVLMYLNVDQNSLNILFEFLPKPEALPNSIALILKLQRNPIPTPPEIPQPFLDYDKKLVVPNEIQVSEAFRSRNEYFTHQRLFVVSEKFRMMNELSKFILWSSLSNIEFINIYEPSGILWGNTEALDIVRQCIISEITSQLKLSPNEKSLRNLVPIIQLIDINSGIELEININESKCTQGVQHASSQSFTDHLMEHPFETDGTGPTEEVVIENDEQDWIDDVRIRKFKVYFSDKNIQDLRNLPIFSELILIPSSDDLKLLGFITSMEHNETVLYSTENKFDFKTFVKGLHYFANSIANKK</sequence>
<accession>A0ACA9YF23</accession>
<evidence type="ECO:0000313" key="1">
    <source>
        <dbReference type="EMBL" id="CAH6723688.1"/>
    </source>
</evidence>
<keyword evidence="2" id="KW-1185">Reference proteome</keyword>
<name>A0ACA9YF23_9ASCO</name>
<dbReference type="Proteomes" id="UP001152531">
    <property type="component" value="Unassembled WGS sequence"/>
</dbReference>
<organism evidence="1 2">
    <name type="scientific">[Candida] jaroonii</name>
    <dbReference type="NCBI Taxonomy" id="467808"/>
    <lineage>
        <taxon>Eukaryota</taxon>
        <taxon>Fungi</taxon>
        <taxon>Dikarya</taxon>
        <taxon>Ascomycota</taxon>
        <taxon>Saccharomycotina</taxon>
        <taxon>Pichiomycetes</taxon>
        <taxon>Debaryomycetaceae</taxon>
        <taxon>Yamadazyma</taxon>
    </lineage>
</organism>
<dbReference type="EMBL" id="CALSDN010000018">
    <property type="protein sequence ID" value="CAH6723688.1"/>
    <property type="molecule type" value="Genomic_DNA"/>
</dbReference>
<gene>
    <name evidence="1" type="ORF">CLIB1444_18S01156</name>
</gene>
<evidence type="ECO:0000313" key="2">
    <source>
        <dbReference type="Proteomes" id="UP001152531"/>
    </source>
</evidence>
<comment type="caution">
    <text evidence="1">The sequence shown here is derived from an EMBL/GenBank/DDBJ whole genome shotgun (WGS) entry which is preliminary data.</text>
</comment>